<comment type="subcellular location">
    <subcellularLocation>
        <location evidence="1">Membrane</location>
        <topology evidence="1">Multi-pass membrane protein</topology>
    </subcellularLocation>
</comment>
<dbReference type="PANTHER" id="PTHR34975">
    <property type="entry name" value="SPORE GERMINATION PROTEIN A2"/>
    <property type="match status" value="1"/>
</dbReference>
<comment type="caution">
    <text evidence="10">The sequence shown here is derived from an EMBL/GenBank/DDBJ whole genome shotgun (WGS) entry which is preliminary data.</text>
</comment>
<dbReference type="NCBIfam" id="TIGR00912">
    <property type="entry name" value="2A0309"/>
    <property type="match status" value="1"/>
</dbReference>
<comment type="similarity">
    <text evidence="2">Belongs to the amino acid-polyamine-organocation (APC) superfamily. Spore germination protein (SGP) (TC 2.A.3.9) family.</text>
</comment>
<protein>
    <submittedName>
        <fullName evidence="9">Endospore germination permease</fullName>
    </submittedName>
    <submittedName>
        <fullName evidence="10">Spore gernimation protein</fullName>
    </submittedName>
</protein>
<feature type="transmembrane region" description="Helical" evidence="8">
    <location>
        <begin position="119"/>
        <end position="138"/>
    </location>
</feature>
<dbReference type="Gene3D" id="1.20.1740.10">
    <property type="entry name" value="Amino acid/polyamine transporter I"/>
    <property type="match status" value="1"/>
</dbReference>
<accession>A0A4R5VNR2</accession>
<name>A0A4R5VNR2_9BACI</name>
<dbReference type="EMBL" id="JAVGVR010000001">
    <property type="protein sequence ID" value="MDQ6596114.1"/>
    <property type="molecule type" value="Genomic_DNA"/>
</dbReference>
<dbReference type="GO" id="GO:0009847">
    <property type="term" value="P:spore germination"/>
    <property type="evidence" value="ECO:0007669"/>
    <property type="project" value="InterPro"/>
</dbReference>
<dbReference type="InterPro" id="IPR004761">
    <property type="entry name" value="Spore_GerAB"/>
</dbReference>
<evidence type="ECO:0000256" key="3">
    <source>
        <dbReference type="ARBA" id="ARBA00022448"/>
    </source>
</evidence>
<evidence type="ECO:0000256" key="5">
    <source>
        <dbReference type="ARBA" id="ARBA00022692"/>
    </source>
</evidence>
<feature type="transmembrane region" description="Helical" evidence="8">
    <location>
        <begin position="335"/>
        <end position="357"/>
    </location>
</feature>
<evidence type="ECO:0000256" key="4">
    <source>
        <dbReference type="ARBA" id="ARBA00022544"/>
    </source>
</evidence>
<dbReference type="RefSeq" id="WP_133337475.1">
    <property type="nucleotide sequence ID" value="NZ_JAVGVR010000001.1"/>
</dbReference>
<dbReference type="Pfam" id="PF03845">
    <property type="entry name" value="Spore_permease"/>
    <property type="match status" value="1"/>
</dbReference>
<evidence type="ECO:0000313" key="9">
    <source>
        <dbReference type="EMBL" id="MDQ6596114.1"/>
    </source>
</evidence>
<evidence type="ECO:0000313" key="11">
    <source>
        <dbReference type="Proteomes" id="UP000295132"/>
    </source>
</evidence>
<evidence type="ECO:0000256" key="2">
    <source>
        <dbReference type="ARBA" id="ARBA00007998"/>
    </source>
</evidence>
<evidence type="ECO:0000256" key="7">
    <source>
        <dbReference type="ARBA" id="ARBA00023136"/>
    </source>
</evidence>
<organism evidence="10 11">
    <name type="scientific">Bacillus salipaludis</name>
    <dbReference type="NCBI Taxonomy" id="2547811"/>
    <lineage>
        <taxon>Bacteria</taxon>
        <taxon>Bacillati</taxon>
        <taxon>Bacillota</taxon>
        <taxon>Bacilli</taxon>
        <taxon>Bacillales</taxon>
        <taxon>Bacillaceae</taxon>
        <taxon>Bacillus</taxon>
    </lineage>
</organism>
<feature type="transmembrane region" description="Helical" evidence="8">
    <location>
        <begin position="12"/>
        <end position="29"/>
    </location>
</feature>
<evidence type="ECO:0000256" key="1">
    <source>
        <dbReference type="ARBA" id="ARBA00004141"/>
    </source>
</evidence>
<keyword evidence="6 8" id="KW-1133">Transmembrane helix</keyword>
<keyword evidence="12" id="KW-1185">Reference proteome</keyword>
<feature type="transmembrane region" description="Helical" evidence="8">
    <location>
        <begin position="304"/>
        <end position="323"/>
    </location>
</feature>
<feature type="transmembrane region" description="Helical" evidence="8">
    <location>
        <begin position="220"/>
        <end position="244"/>
    </location>
</feature>
<dbReference type="PANTHER" id="PTHR34975:SF2">
    <property type="entry name" value="SPORE GERMINATION PROTEIN A2"/>
    <property type="match status" value="1"/>
</dbReference>
<evidence type="ECO:0000313" key="12">
    <source>
        <dbReference type="Proteomes" id="UP001178888"/>
    </source>
</evidence>
<keyword evidence="7 8" id="KW-0472">Membrane</keyword>
<evidence type="ECO:0000313" key="10">
    <source>
        <dbReference type="EMBL" id="TDK59115.1"/>
    </source>
</evidence>
<dbReference type="EMBL" id="SMYO01000010">
    <property type="protein sequence ID" value="TDK59115.1"/>
    <property type="molecule type" value="Genomic_DNA"/>
</dbReference>
<reference evidence="10 11" key="1">
    <citation type="submission" date="2019-03" db="EMBL/GenBank/DDBJ databases">
        <title>Bacillus niacini sp. nov. a Nicotinate-Metabolizing Mesophile Isolated from Soil.</title>
        <authorList>
            <person name="Zhang G."/>
        </authorList>
    </citation>
    <scope>NUCLEOTIDE SEQUENCE [LARGE SCALE GENOMIC DNA]</scope>
    <source>
        <strain evidence="10 11">WN066</strain>
    </source>
</reference>
<evidence type="ECO:0000256" key="6">
    <source>
        <dbReference type="ARBA" id="ARBA00022989"/>
    </source>
</evidence>
<keyword evidence="4" id="KW-0309">Germination</keyword>
<dbReference type="AlphaFoldDB" id="A0A4R5VNR2"/>
<keyword evidence="5 8" id="KW-0812">Transmembrane</keyword>
<feature type="transmembrane region" description="Helical" evidence="8">
    <location>
        <begin position="82"/>
        <end position="99"/>
    </location>
</feature>
<feature type="transmembrane region" description="Helical" evidence="8">
    <location>
        <begin position="147"/>
        <end position="167"/>
    </location>
</feature>
<sequence length="361" mass="40589">MLEKGKISPHQFTIMVASFIVGGSILYVPSGLIHSAKQDAWLANILAVGLGLLLVLLFNTLGSRFPTMNLAEYSEKIFGKPLGKIISLLYFTYFFLSTANFVRQIGDFVIIQILPDTPILAIHFLFIIIIIMGVRYGLEPFSRAFEIFFPFILLLFIIFIISIFPMFQFQQLQPILGNGMKPVIGTAIKSLGTPYLQLVLFLMVFPAVNQTTIAKKSFMLGTVIGGSVLSLVTMVSILCLGTYFSESQQFVSYVLALKINIGGIWQRIEAVMAFIWFTTTYIKITLYFYASVLCMGQILKLKEFKCLTFPLGFITLILSLIVNKNIVESDQQAEWWTAFSLPFGLFIPLLLLVVGMVRKKR</sequence>
<dbReference type="GO" id="GO:0016020">
    <property type="term" value="C:membrane"/>
    <property type="evidence" value="ECO:0007669"/>
    <property type="project" value="UniProtKB-SubCell"/>
</dbReference>
<proteinExistence type="inferred from homology"/>
<feature type="transmembrane region" description="Helical" evidence="8">
    <location>
        <begin position="187"/>
        <end position="208"/>
    </location>
</feature>
<feature type="transmembrane region" description="Helical" evidence="8">
    <location>
        <begin position="41"/>
        <end position="61"/>
    </location>
</feature>
<dbReference type="Proteomes" id="UP000295132">
    <property type="component" value="Unassembled WGS sequence"/>
</dbReference>
<dbReference type="Proteomes" id="UP001178888">
    <property type="component" value="Unassembled WGS sequence"/>
</dbReference>
<reference evidence="9" key="2">
    <citation type="submission" date="2023-08" db="EMBL/GenBank/DDBJ databases">
        <title>Nitrogen cycling bacteria in agricultural field soils.</title>
        <authorList>
            <person name="Jang J."/>
        </authorList>
    </citation>
    <scope>NUCLEOTIDE SEQUENCE</scope>
    <source>
        <strain evidence="9">PS3-36</strain>
    </source>
</reference>
<keyword evidence="3" id="KW-0813">Transport</keyword>
<gene>
    <name evidence="10" type="ORF">E2K98_20660</name>
    <name evidence="9" type="ORF">RCG21_06845</name>
</gene>
<evidence type="ECO:0000256" key="8">
    <source>
        <dbReference type="SAM" id="Phobius"/>
    </source>
</evidence>
<feature type="transmembrane region" description="Helical" evidence="8">
    <location>
        <begin position="264"/>
        <end position="292"/>
    </location>
</feature>